<proteinExistence type="predicted"/>
<dbReference type="EMBL" id="JBHRZV010000049">
    <property type="protein sequence ID" value="MFC3928220.1"/>
    <property type="molecule type" value="Genomic_DNA"/>
</dbReference>
<evidence type="ECO:0000313" key="2">
    <source>
        <dbReference type="Proteomes" id="UP001595807"/>
    </source>
</evidence>
<dbReference type="Proteomes" id="UP001595807">
    <property type="component" value="Unassembled WGS sequence"/>
</dbReference>
<dbReference type="InterPro" id="IPR003772">
    <property type="entry name" value="YceD"/>
</dbReference>
<evidence type="ECO:0000313" key="1">
    <source>
        <dbReference type="EMBL" id="MFC3928220.1"/>
    </source>
</evidence>
<reference evidence="2" key="1">
    <citation type="journal article" date="2019" name="Int. J. Syst. Evol. Microbiol.">
        <title>The Global Catalogue of Microorganisms (GCM) 10K type strain sequencing project: providing services to taxonomists for standard genome sequencing and annotation.</title>
        <authorList>
            <consortium name="The Broad Institute Genomics Platform"/>
            <consortium name="The Broad Institute Genome Sequencing Center for Infectious Disease"/>
            <person name="Wu L."/>
            <person name="Ma J."/>
        </authorList>
    </citation>
    <scope>NUCLEOTIDE SEQUENCE [LARGE SCALE GENOMIC DNA]</scope>
    <source>
        <strain evidence="2">CCUG 67170</strain>
    </source>
</reference>
<dbReference type="Pfam" id="PF02620">
    <property type="entry name" value="YceD"/>
    <property type="match status" value="1"/>
</dbReference>
<protein>
    <submittedName>
        <fullName evidence="1">YceD family protein</fullName>
    </submittedName>
</protein>
<dbReference type="RefSeq" id="WP_380426575.1">
    <property type="nucleotide sequence ID" value="NZ_JBHRZV010000049.1"/>
</dbReference>
<accession>A0ABV8CVT9</accession>
<sequence>MFSTAEIKKKTEGIVFDEILNVKDELCQRDSEIIDIKDVRASGKVTYEQGLYLLQYNLAYKITLPSSRSMEPVELVLSDDIMEPFIESEHVQTNQELIDTDLILVLEGQTINLRESVIDNILLNIPLRVLSPDEEADDQLPSGKDWSVLTQEQYQTLQEEKHKETNPFSVLDGLFDN</sequence>
<keyword evidence="2" id="KW-1185">Reference proteome</keyword>
<name>A0ABV8CVT9_9STRE</name>
<organism evidence="1 2">
    <name type="scientific">Streptococcus caprae</name>
    <dbReference type="NCBI Taxonomy" id="1640501"/>
    <lineage>
        <taxon>Bacteria</taxon>
        <taxon>Bacillati</taxon>
        <taxon>Bacillota</taxon>
        <taxon>Bacilli</taxon>
        <taxon>Lactobacillales</taxon>
        <taxon>Streptococcaceae</taxon>
        <taxon>Streptococcus</taxon>
    </lineage>
</organism>
<gene>
    <name evidence="1" type="ORF">ACFORF_06510</name>
</gene>
<comment type="caution">
    <text evidence="1">The sequence shown here is derived from an EMBL/GenBank/DDBJ whole genome shotgun (WGS) entry which is preliminary data.</text>
</comment>